<evidence type="ECO:0000256" key="3">
    <source>
        <dbReference type="ARBA" id="ARBA00022448"/>
    </source>
</evidence>
<dbReference type="InterPro" id="IPR036259">
    <property type="entry name" value="MFS_trans_sf"/>
</dbReference>
<keyword evidence="4 8" id="KW-0812">Transmembrane</keyword>
<comment type="similarity">
    <text evidence="2 7">Belongs to the major facilitator superfamily. Sugar transporter (TC 2.A.1.1) family.</text>
</comment>
<evidence type="ECO:0000313" key="11">
    <source>
        <dbReference type="Proteomes" id="UP000191285"/>
    </source>
</evidence>
<keyword evidence="6 8" id="KW-0472">Membrane</keyword>
<dbReference type="PANTHER" id="PTHR48022:SF2">
    <property type="entry name" value="PLASTIDIC GLUCOSE TRANSPORTER 4"/>
    <property type="match status" value="1"/>
</dbReference>
<evidence type="ECO:0000256" key="6">
    <source>
        <dbReference type="ARBA" id="ARBA00023136"/>
    </source>
</evidence>
<keyword evidence="3 7" id="KW-0813">Transport</keyword>
<feature type="transmembrane region" description="Helical" evidence="8">
    <location>
        <begin position="408"/>
        <end position="430"/>
    </location>
</feature>
<feature type="transmembrane region" description="Helical" evidence="8">
    <location>
        <begin position="128"/>
        <end position="147"/>
    </location>
</feature>
<dbReference type="SUPFAM" id="SSF103473">
    <property type="entry name" value="MFS general substrate transporter"/>
    <property type="match status" value="1"/>
</dbReference>
<dbReference type="GO" id="GO:0005351">
    <property type="term" value="F:carbohydrate:proton symporter activity"/>
    <property type="evidence" value="ECO:0007669"/>
    <property type="project" value="TreeGrafter"/>
</dbReference>
<dbReference type="AlphaFoldDB" id="A0A1V6SL30"/>
<feature type="transmembrane region" description="Helical" evidence="8">
    <location>
        <begin position="71"/>
        <end position="90"/>
    </location>
</feature>
<evidence type="ECO:0000256" key="8">
    <source>
        <dbReference type="SAM" id="Phobius"/>
    </source>
</evidence>
<feature type="transmembrane region" description="Helical" evidence="8">
    <location>
        <begin position="370"/>
        <end position="396"/>
    </location>
</feature>
<name>A0A1V6SL30_9EURO</name>
<evidence type="ECO:0000256" key="1">
    <source>
        <dbReference type="ARBA" id="ARBA00004141"/>
    </source>
</evidence>
<reference evidence="11" key="1">
    <citation type="journal article" date="2017" name="Nat. Microbiol.">
        <title>Global analysis of biosynthetic gene clusters reveals vast potential of secondary metabolite production in Penicillium species.</title>
        <authorList>
            <person name="Nielsen J.C."/>
            <person name="Grijseels S."/>
            <person name="Prigent S."/>
            <person name="Ji B."/>
            <person name="Dainat J."/>
            <person name="Nielsen K.F."/>
            <person name="Frisvad J.C."/>
            <person name="Workman M."/>
            <person name="Nielsen J."/>
        </authorList>
    </citation>
    <scope>NUCLEOTIDE SEQUENCE [LARGE SCALE GENOMIC DNA]</scope>
    <source>
        <strain evidence="11">IBT 24891</strain>
    </source>
</reference>
<evidence type="ECO:0000256" key="5">
    <source>
        <dbReference type="ARBA" id="ARBA00022989"/>
    </source>
</evidence>
<evidence type="ECO:0000313" key="10">
    <source>
        <dbReference type="EMBL" id="OQE14752.1"/>
    </source>
</evidence>
<dbReference type="InterPro" id="IPR050360">
    <property type="entry name" value="MFS_Sugar_Transporters"/>
</dbReference>
<proteinExistence type="inferred from homology"/>
<dbReference type="PROSITE" id="PS50850">
    <property type="entry name" value="MFS"/>
    <property type="match status" value="1"/>
</dbReference>
<dbReference type="Pfam" id="PF00083">
    <property type="entry name" value="Sugar_tr"/>
    <property type="match status" value="1"/>
</dbReference>
<feature type="transmembrane region" description="Helical" evidence="8">
    <location>
        <begin position="338"/>
        <end position="358"/>
    </location>
</feature>
<dbReference type="PRINTS" id="PR00171">
    <property type="entry name" value="SUGRTRNSPORT"/>
</dbReference>
<comment type="subcellular location">
    <subcellularLocation>
        <location evidence="1">Membrane</location>
        <topology evidence="1">Multi-pass membrane protein</topology>
    </subcellularLocation>
</comment>
<comment type="caution">
    <text evidence="10">The sequence shown here is derived from an EMBL/GenBank/DDBJ whole genome shotgun (WGS) entry which is preliminary data.</text>
</comment>
<dbReference type="GO" id="GO:0016020">
    <property type="term" value="C:membrane"/>
    <property type="evidence" value="ECO:0007669"/>
    <property type="project" value="UniProtKB-SubCell"/>
</dbReference>
<evidence type="ECO:0000256" key="7">
    <source>
        <dbReference type="RuleBase" id="RU003346"/>
    </source>
</evidence>
<dbReference type="NCBIfam" id="TIGR00879">
    <property type="entry name" value="SP"/>
    <property type="match status" value="1"/>
</dbReference>
<feature type="transmembrane region" description="Helical" evidence="8">
    <location>
        <begin position="442"/>
        <end position="461"/>
    </location>
</feature>
<keyword evidence="5 8" id="KW-1133">Transmembrane helix</keyword>
<evidence type="ECO:0000256" key="4">
    <source>
        <dbReference type="ARBA" id="ARBA00022692"/>
    </source>
</evidence>
<sequence length="527" mass="58151">MMHALRDTNIVKEMTAQTCWAAIFSALGGISFGIDYGYWSGMLDIAQFLKDFGVYNAETDSYYLPSSWQSVGSGPPMAGLAVGSLLAGAVGKRLGRIKTFRLASVISVVGIVIQSTAMHSYWQVTVGRIVTTLALGILANAIPAYLAEISPLSIRGTLINCYQFFVSVGAILVTTINWAMYQRTDQWAYRLVFVIQVVVPAFYIVGSYFVPESPRWLIGRGRIAEAERELQTLRKSSRSEMISHEIQMIMEAEEENQRQFNSSWIECIRGTNLRRTLIATGVQCLQQAQGSSFMGTYSVLFMKSIGVKDVYKISILNSVVMAVASGCAFYLPDRLGRRWILICAALVLGVSMFTMSAVKDQGLAGNSTAANTALAFIFIWQFAMSIGWSSCVWIVTAEVPTLQLREKTITIATFLGFCVSILVTFVSPYIQDPGFGNLGGRIGFLYGSFSFAAAVWTFLLYPETGFRSLEELDELFQNKVSVWSFRKYQANIYGVELGEVEEIAGEGAKVPEKMDKLSKGPLCSEAH</sequence>
<accession>A0A1V6SL30</accession>
<dbReference type="EMBL" id="MLKD01000033">
    <property type="protein sequence ID" value="OQE14752.1"/>
    <property type="molecule type" value="Genomic_DNA"/>
</dbReference>
<dbReference type="PANTHER" id="PTHR48022">
    <property type="entry name" value="PLASTIDIC GLUCOSE TRANSPORTER 4"/>
    <property type="match status" value="1"/>
</dbReference>
<feature type="domain" description="Major facilitator superfamily (MFS) profile" evidence="9">
    <location>
        <begin position="21"/>
        <end position="465"/>
    </location>
</feature>
<feature type="transmembrane region" description="Helical" evidence="8">
    <location>
        <begin position="310"/>
        <end position="332"/>
    </location>
</feature>
<feature type="transmembrane region" description="Helical" evidence="8">
    <location>
        <begin position="20"/>
        <end position="39"/>
    </location>
</feature>
<feature type="transmembrane region" description="Helical" evidence="8">
    <location>
        <begin position="159"/>
        <end position="181"/>
    </location>
</feature>
<organism evidence="10 11">
    <name type="scientific">Penicillium steckii</name>
    <dbReference type="NCBI Taxonomy" id="303698"/>
    <lineage>
        <taxon>Eukaryota</taxon>
        <taxon>Fungi</taxon>
        <taxon>Dikarya</taxon>
        <taxon>Ascomycota</taxon>
        <taxon>Pezizomycotina</taxon>
        <taxon>Eurotiomycetes</taxon>
        <taxon>Eurotiomycetidae</taxon>
        <taxon>Eurotiales</taxon>
        <taxon>Aspergillaceae</taxon>
        <taxon>Penicillium</taxon>
    </lineage>
</organism>
<dbReference type="Gene3D" id="1.20.1250.20">
    <property type="entry name" value="MFS general substrate transporter like domains"/>
    <property type="match status" value="1"/>
</dbReference>
<dbReference type="FunFam" id="1.20.1250.20:FF:000078">
    <property type="entry name" value="MFS maltose transporter, putative"/>
    <property type="match status" value="1"/>
</dbReference>
<keyword evidence="11" id="KW-1185">Reference proteome</keyword>
<dbReference type="InterPro" id="IPR020846">
    <property type="entry name" value="MFS_dom"/>
</dbReference>
<evidence type="ECO:0000256" key="2">
    <source>
        <dbReference type="ARBA" id="ARBA00010992"/>
    </source>
</evidence>
<protein>
    <recommendedName>
        <fullName evidence="9">Major facilitator superfamily (MFS) profile domain-containing protein</fullName>
    </recommendedName>
</protein>
<gene>
    <name evidence="10" type="ORF">PENSTE_c033G09459</name>
</gene>
<dbReference type="InterPro" id="IPR003663">
    <property type="entry name" value="Sugar/inositol_transpt"/>
</dbReference>
<evidence type="ECO:0000259" key="9">
    <source>
        <dbReference type="PROSITE" id="PS50850"/>
    </source>
</evidence>
<feature type="transmembrane region" description="Helical" evidence="8">
    <location>
        <begin position="187"/>
        <end position="210"/>
    </location>
</feature>
<dbReference type="Proteomes" id="UP000191285">
    <property type="component" value="Unassembled WGS sequence"/>
</dbReference>
<dbReference type="OrthoDB" id="6612291at2759"/>
<dbReference type="InterPro" id="IPR005828">
    <property type="entry name" value="MFS_sugar_transport-like"/>
</dbReference>